<keyword evidence="9" id="KW-1185">Reference proteome</keyword>
<feature type="compositionally biased region" description="Low complexity" evidence="5">
    <location>
        <begin position="22"/>
        <end position="33"/>
    </location>
</feature>
<evidence type="ECO:0000256" key="5">
    <source>
        <dbReference type="SAM" id="MobiDB-lite"/>
    </source>
</evidence>
<keyword evidence="4" id="KW-0175">Coiled coil</keyword>
<dbReference type="EMBL" id="KB739998">
    <property type="protein sequence ID" value="ENN81967.1"/>
    <property type="molecule type" value="Genomic_DNA"/>
</dbReference>
<evidence type="ECO:0000256" key="4">
    <source>
        <dbReference type="ARBA" id="ARBA00023054"/>
    </source>
</evidence>
<keyword evidence="3" id="KW-0333">Golgi apparatus</keyword>
<dbReference type="OMA" id="GNPMQWE"/>
<reference evidence="9 10" key="1">
    <citation type="journal article" date="2013" name="Genome Biol.">
        <title>Draft genome of the mountain pine beetle, Dendroctonus ponderosae Hopkins, a major forest pest.</title>
        <authorList>
            <person name="Keeling C.I."/>
            <person name="Yuen M.M."/>
            <person name="Liao N.Y."/>
            <person name="Docking T.R."/>
            <person name="Chan S.K."/>
            <person name="Taylor G.A."/>
            <person name="Palmquist D.L."/>
            <person name="Jackman S.D."/>
            <person name="Nguyen A."/>
            <person name="Li M."/>
            <person name="Henderson H."/>
            <person name="Janes J.K."/>
            <person name="Zhao Y."/>
            <person name="Pandoh P."/>
            <person name="Moore R."/>
            <person name="Sperling F.A."/>
            <person name="Huber D.P."/>
            <person name="Birol I."/>
            <person name="Jones S.J."/>
            <person name="Bohlmann J."/>
        </authorList>
    </citation>
    <scope>NUCLEOTIDE SEQUENCE</scope>
</reference>
<dbReference type="GO" id="GO:0005794">
    <property type="term" value="C:Golgi apparatus"/>
    <property type="evidence" value="ECO:0007669"/>
    <property type="project" value="UniProtKB-SubCell"/>
</dbReference>
<sequence>MNIAVPSRFACLKIEDDDFRPASHSSKQKSANKSNKKANDAAKNSAVNGSKKKQSNNADVGKPKSSSKKPKKPKEEHEKNWEEWQKKDDKFVNDVFEEEMQNAMLQSKLEFEQQKSIVVVQIDREQNKKKKRKTTMSLDQFLDKNKEPNNKEEAAAPKQPEKDFFVEMLEQNQKVITKERVEQDRKQREKVFNEVVSLAHCQEQLEAERAKNQVLEKELKEARNEIALVKLRNTSLCSMLGQGEMKDKAQVLAELRKLTMVKEELTEEVAHLHALLEQERSNKNPQSYSGQTENNTKHGKEKIKKKKH</sequence>
<feature type="non-terminal residue" evidence="6">
    <location>
        <position position="1"/>
    </location>
</feature>
<dbReference type="OrthoDB" id="5864420at2759"/>
<feature type="compositionally biased region" description="Basic residues" evidence="5">
    <location>
        <begin position="297"/>
        <end position="308"/>
    </location>
</feature>
<evidence type="ECO:0000313" key="7">
    <source>
        <dbReference type="EMBL" id="ERL87655.1"/>
    </source>
</evidence>
<evidence type="ECO:0000256" key="3">
    <source>
        <dbReference type="ARBA" id="ARBA00023034"/>
    </source>
</evidence>
<dbReference type="Proteomes" id="UP000030742">
    <property type="component" value="Unassembled WGS sequence"/>
</dbReference>
<evidence type="ECO:0000313" key="6">
    <source>
        <dbReference type="EMBL" id="ENN81967.1"/>
    </source>
</evidence>
<dbReference type="KEGG" id="dpa:109546242"/>
<reference evidence="8" key="2">
    <citation type="submission" date="2024-08" db="UniProtKB">
        <authorList>
            <consortium name="EnsemblMetazoa"/>
        </authorList>
    </citation>
    <scope>IDENTIFICATION</scope>
</reference>
<dbReference type="EnsemblMetazoa" id="XM_019917135.1">
    <property type="protein sequence ID" value="XP_019772694.1"/>
    <property type="gene ID" value="LOC109546242"/>
</dbReference>
<dbReference type="PANTHER" id="PTHR14899">
    <property type="entry name" value="G KINASE ANCHORING PROTEIN 1"/>
    <property type="match status" value="1"/>
</dbReference>
<dbReference type="HOGENOM" id="CLU_065161_0_0_1"/>
<evidence type="ECO:0000313" key="10">
    <source>
        <dbReference type="Proteomes" id="UP000030742"/>
    </source>
</evidence>
<dbReference type="AlphaFoldDB" id="N6UT87"/>
<feature type="compositionally biased region" description="Polar residues" evidence="5">
    <location>
        <begin position="283"/>
        <end position="294"/>
    </location>
</feature>
<evidence type="ECO:0008006" key="11">
    <source>
        <dbReference type="Google" id="ProtNLM"/>
    </source>
</evidence>
<feature type="compositionally biased region" description="Basic and acidic residues" evidence="5">
    <location>
        <begin position="141"/>
        <end position="163"/>
    </location>
</feature>
<feature type="region of interest" description="Disordered" evidence="5">
    <location>
        <begin position="123"/>
        <end position="163"/>
    </location>
</feature>
<evidence type="ECO:0000313" key="8">
    <source>
        <dbReference type="EnsemblMetazoa" id="XP_019772694.1"/>
    </source>
</evidence>
<evidence type="ECO:0000256" key="1">
    <source>
        <dbReference type="ARBA" id="ARBA00004555"/>
    </source>
</evidence>
<name>N6UT87_DENPD</name>
<evidence type="ECO:0000313" key="9">
    <source>
        <dbReference type="Proteomes" id="UP000019118"/>
    </source>
</evidence>
<dbReference type="InterPro" id="IPR026109">
    <property type="entry name" value="GKAP1"/>
</dbReference>
<accession>N6UT87</accession>
<proteinExistence type="inferred from homology"/>
<organism evidence="6">
    <name type="scientific">Dendroctonus ponderosae</name>
    <name type="common">Mountain pine beetle</name>
    <dbReference type="NCBI Taxonomy" id="77166"/>
    <lineage>
        <taxon>Eukaryota</taxon>
        <taxon>Metazoa</taxon>
        <taxon>Ecdysozoa</taxon>
        <taxon>Arthropoda</taxon>
        <taxon>Hexapoda</taxon>
        <taxon>Insecta</taxon>
        <taxon>Pterygota</taxon>
        <taxon>Neoptera</taxon>
        <taxon>Endopterygota</taxon>
        <taxon>Coleoptera</taxon>
        <taxon>Polyphaga</taxon>
        <taxon>Cucujiformia</taxon>
        <taxon>Curculionidae</taxon>
        <taxon>Scolytinae</taxon>
        <taxon>Dendroctonus</taxon>
    </lineage>
</organism>
<comment type="similarity">
    <text evidence="2">Belongs to the GKAP1 family.</text>
</comment>
<feature type="region of interest" description="Disordered" evidence="5">
    <location>
        <begin position="275"/>
        <end position="308"/>
    </location>
</feature>
<evidence type="ECO:0000256" key="2">
    <source>
        <dbReference type="ARBA" id="ARBA00006662"/>
    </source>
</evidence>
<dbReference type="STRING" id="77166.N6UT87"/>
<dbReference type="PANTHER" id="PTHR14899:SF0">
    <property type="entry name" value="G KINASE-ANCHORING PROTEIN 1"/>
    <property type="match status" value="1"/>
</dbReference>
<gene>
    <name evidence="8" type="primary">109546242</name>
    <name evidence="7" type="ORF">D910_05046</name>
    <name evidence="6" type="ORF">YQE_01678</name>
</gene>
<protein>
    <recommendedName>
        <fullName evidence="11">G kinase-anchoring protein 1</fullName>
    </recommendedName>
</protein>
<dbReference type="EMBL" id="KB631984">
    <property type="protein sequence ID" value="ERL87655.1"/>
    <property type="molecule type" value="Genomic_DNA"/>
</dbReference>
<dbReference type="Proteomes" id="UP000019118">
    <property type="component" value="Unassembled WGS sequence"/>
</dbReference>
<comment type="subcellular location">
    <subcellularLocation>
        <location evidence="1">Golgi apparatus</location>
    </subcellularLocation>
</comment>
<feature type="region of interest" description="Disordered" evidence="5">
    <location>
        <begin position="13"/>
        <end position="87"/>
    </location>
</feature>
<dbReference type="GO" id="GO:0007165">
    <property type="term" value="P:signal transduction"/>
    <property type="evidence" value="ECO:0007669"/>
    <property type="project" value="InterPro"/>
</dbReference>
<feature type="compositionally biased region" description="Basic and acidic residues" evidence="5">
    <location>
        <begin position="73"/>
        <end position="87"/>
    </location>
</feature>